<organism evidence="1">
    <name type="scientific">Lygus hesperus</name>
    <name type="common">Western plant bug</name>
    <dbReference type="NCBI Taxonomy" id="30085"/>
    <lineage>
        <taxon>Eukaryota</taxon>
        <taxon>Metazoa</taxon>
        <taxon>Ecdysozoa</taxon>
        <taxon>Arthropoda</taxon>
        <taxon>Hexapoda</taxon>
        <taxon>Insecta</taxon>
        <taxon>Pterygota</taxon>
        <taxon>Neoptera</taxon>
        <taxon>Paraneoptera</taxon>
        <taxon>Hemiptera</taxon>
        <taxon>Heteroptera</taxon>
        <taxon>Panheteroptera</taxon>
        <taxon>Cimicomorpha</taxon>
        <taxon>Miridae</taxon>
        <taxon>Mirini</taxon>
        <taxon>Lygus</taxon>
    </lineage>
</organism>
<accession>A0A0A9W7W2</accession>
<dbReference type="AlphaFoldDB" id="A0A0A9W7W2"/>
<proteinExistence type="predicted"/>
<dbReference type="EMBL" id="GBHO01041041">
    <property type="protein sequence ID" value="JAG02563.1"/>
    <property type="molecule type" value="Transcribed_RNA"/>
</dbReference>
<protein>
    <submittedName>
        <fullName evidence="1">Uncharacterized protein</fullName>
    </submittedName>
</protein>
<name>A0A0A9W7W2_LYGHE</name>
<reference evidence="1" key="1">
    <citation type="journal article" date="2014" name="PLoS ONE">
        <title>Transcriptome-Based Identification of ABC Transporters in the Western Tarnished Plant Bug Lygus hesperus.</title>
        <authorList>
            <person name="Hull J.J."/>
            <person name="Chaney K."/>
            <person name="Geib S.M."/>
            <person name="Fabrick J.A."/>
            <person name="Brent C.S."/>
            <person name="Walsh D."/>
            <person name="Lavine L.C."/>
        </authorList>
    </citation>
    <scope>NUCLEOTIDE SEQUENCE</scope>
</reference>
<evidence type="ECO:0000313" key="1">
    <source>
        <dbReference type="EMBL" id="JAG02563.1"/>
    </source>
</evidence>
<reference evidence="1" key="2">
    <citation type="submission" date="2014-07" db="EMBL/GenBank/DDBJ databases">
        <authorList>
            <person name="Hull J."/>
        </authorList>
    </citation>
    <scope>NUCLEOTIDE SEQUENCE</scope>
</reference>
<gene>
    <name evidence="1" type="ORF">CM83_35957</name>
</gene>
<sequence length="146" mass="16928">MSLSVSIMITWTTFPWMDNLPGTFSTSMILCLPLQTLQNEPDVEALKVEAAWSSDDVFVRYSRASSLRWRAIYRLYMKMEFEGYPSALSAATNAWLLYNAKHPQNKMTYLFFKEMVPKQLEADEDPPERPTTPKRLHTLVKELVKS</sequence>